<dbReference type="VEuPathDB" id="TriTrypDB:TcIL3000.11.12650"/>
<sequence>MFSLYIYPFQSQRIKNKVFMKACRPFFCRVFGRKTQGTAKENVIQWMFNSDEPFTHDNTFLMHSPFSFGTAPPCGYASQDVARSISLQYQKHVYAYALFSGDAIFERARTRCIVDDNIDPSRFFVHPLVLARHPERIPSFFGAERSPFLIEILTDLIRAHDEEAPLVHKCRLLGMDQAKWVSFLRGLCLCVAQRLPVVSQAVFVIEDCIIGSCGSDFLPLAGDYNARGVAVAEAIMEAAVEFGSIPLADLSLCLYRQFLTETPIDVMKRLSICTTRSERRSLEWGLRGTTKRIS</sequence>
<proteinExistence type="predicted"/>
<gene>
    <name evidence="1" type="ORF">TCIL3000_11_12650</name>
</gene>
<dbReference type="EMBL" id="HE575324">
    <property type="protein sequence ID" value="CCC95769.1"/>
    <property type="molecule type" value="Genomic_DNA"/>
</dbReference>
<reference evidence="1" key="1">
    <citation type="journal article" date="2012" name="Proc. Natl. Acad. Sci. U.S.A.">
        <title>Antigenic diversity is generated by distinct evolutionary mechanisms in African trypanosome species.</title>
        <authorList>
            <person name="Jackson A.P."/>
            <person name="Berry A."/>
            <person name="Aslett M."/>
            <person name="Allison H.C."/>
            <person name="Burton P."/>
            <person name="Vavrova-Anderson J."/>
            <person name="Brown R."/>
            <person name="Browne H."/>
            <person name="Corton N."/>
            <person name="Hauser H."/>
            <person name="Gamble J."/>
            <person name="Gilderthorp R."/>
            <person name="Marcello L."/>
            <person name="McQuillan J."/>
            <person name="Otto T.D."/>
            <person name="Quail M.A."/>
            <person name="Sanders M.J."/>
            <person name="van Tonder A."/>
            <person name="Ginger M.L."/>
            <person name="Field M.C."/>
            <person name="Barry J.D."/>
            <person name="Hertz-Fowler C."/>
            <person name="Berriman M."/>
        </authorList>
    </citation>
    <scope>NUCLEOTIDE SEQUENCE</scope>
    <source>
        <strain evidence="1">IL3000</strain>
    </source>
</reference>
<evidence type="ECO:0000313" key="1">
    <source>
        <dbReference type="EMBL" id="CCC95769.1"/>
    </source>
</evidence>
<name>G0V297_TRYCI</name>
<organism evidence="1">
    <name type="scientific">Trypanosoma congolense (strain IL3000)</name>
    <dbReference type="NCBI Taxonomy" id="1068625"/>
    <lineage>
        <taxon>Eukaryota</taxon>
        <taxon>Discoba</taxon>
        <taxon>Euglenozoa</taxon>
        <taxon>Kinetoplastea</taxon>
        <taxon>Metakinetoplastina</taxon>
        <taxon>Trypanosomatida</taxon>
        <taxon>Trypanosomatidae</taxon>
        <taxon>Trypanosoma</taxon>
        <taxon>Nannomonas</taxon>
    </lineage>
</organism>
<protein>
    <submittedName>
        <fullName evidence="1">Uncharacterized protein TCIL3000_11_12650</fullName>
    </submittedName>
</protein>
<accession>G0V297</accession>
<dbReference type="AlphaFoldDB" id="G0V297"/>